<accession>A0ABV7ASI4</accession>
<dbReference type="RefSeq" id="WP_377813457.1">
    <property type="nucleotide sequence ID" value="NZ_JBHRSJ010000012.1"/>
</dbReference>
<comment type="caution">
    <text evidence="2">The sequence shown here is derived from an EMBL/GenBank/DDBJ whole genome shotgun (WGS) entry which is preliminary data.</text>
</comment>
<dbReference type="PROSITE" id="PS51257">
    <property type="entry name" value="PROKAR_LIPOPROTEIN"/>
    <property type="match status" value="1"/>
</dbReference>
<dbReference type="EMBL" id="JBHRSJ010000012">
    <property type="protein sequence ID" value="MFC2971845.1"/>
    <property type="molecule type" value="Genomic_DNA"/>
</dbReference>
<proteinExistence type="predicted"/>
<evidence type="ECO:0000313" key="2">
    <source>
        <dbReference type="EMBL" id="MFC2971845.1"/>
    </source>
</evidence>
<name>A0ABV7ASI4_9GAMM</name>
<dbReference type="InterPro" id="IPR009576">
    <property type="entry name" value="Biofilm_formation_YgiB"/>
</dbReference>
<dbReference type="Proteomes" id="UP001595457">
    <property type="component" value="Unassembled WGS sequence"/>
</dbReference>
<gene>
    <name evidence="2" type="ORF">ACFOJE_06415</name>
</gene>
<evidence type="ECO:0000256" key="1">
    <source>
        <dbReference type="SAM" id="SignalP"/>
    </source>
</evidence>
<feature type="signal peptide" evidence="1">
    <location>
        <begin position="1"/>
        <end position="20"/>
    </location>
</feature>
<protein>
    <submittedName>
        <fullName evidence="2">DUF1190 domain-containing protein</fullName>
    </submittedName>
</protein>
<reference evidence="3" key="1">
    <citation type="journal article" date="2019" name="Int. J. Syst. Evol. Microbiol.">
        <title>The Global Catalogue of Microorganisms (GCM) 10K type strain sequencing project: providing services to taxonomists for standard genome sequencing and annotation.</title>
        <authorList>
            <consortium name="The Broad Institute Genomics Platform"/>
            <consortium name="The Broad Institute Genome Sequencing Center for Infectious Disease"/>
            <person name="Wu L."/>
            <person name="Ma J."/>
        </authorList>
    </citation>
    <scope>NUCLEOTIDE SEQUENCE [LARGE SCALE GENOMIC DNA]</scope>
    <source>
        <strain evidence="3">KCTC 62195</strain>
    </source>
</reference>
<keyword evidence="3" id="KW-1185">Reference proteome</keyword>
<evidence type="ECO:0000313" key="3">
    <source>
        <dbReference type="Proteomes" id="UP001595457"/>
    </source>
</evidence>
<sequence>MKRSKAMRLVLVGSTPLMLAGCGQSHPGYLYRSEASCIAAGVFSGSVCQQERAQAESVHQRHAPRYLNQQECEADFGAGGCEPIPGAGIQHRATVAGYLVGREPYPDAANRGNGRLFTSQPLYRAQDDLQYLRSACNRRIGDHEGPVKVSMADIRTPASPLVSRGGFGAGAYRYSNCGS</sequence>
<feature type="chain" id="PRO_5046516141" evidence="1">
    <location>
        <begin position="21"/>
        <end position="179"/>
    </location>
</feature>
<keyword evidence="1" id="KW-0732">Signal</keyword>
<dbReference type="Pfam" id="PF06693">
    <property type="entry name" value="DUF1190"/>
    <property type="match status" value="1"/>
</dbReference>
<organism evidence="2 3">
    <name type="scientific">Azotobacter bryophylli</name>
    <dbReference type="NCBI Taxonomy" id="1986537"/>
    <lineage>
        <taxon>Bacteria</taxon>
        <taxon>Pseudomonadati</taxon>
        <taxon>Pseudomonadota</taxon>
        <taxon>Gammaproteobacteria</taxon>
        <taxon>Pseudomonadales</taxon>
        <taxon>Pseudomonadaceae</taxon>
        <taxon>Azotobacter</taxon>
    </lineage>
</organism>